<evidence type="ECO:0000313" key="2">
    <source>
        <dbReference type="Proteomes" id="UP001195483"/>
    </source>
</evidence>
<dbReference type="Proteomes" id="UP001195483">
    <property type="component" value="Unassembled WGS sequence"/>
</dbReference>
<accession>A0AAE0SRX4</accession>
<protein>
    <submittedName>
        <fullName evidence="1">Uncharacterized protein</fullName>
    </submittedName>
</protein>
<gene>
    <name evidence="1" type="ORF">CHS0354_006194</name>
</gene>
<reference evidence="1" key="1">
    <citation type="journal article" date="2021" name="Genome Biol. Evol.">
        <title>A High-Quality Reference Genome for a Parasitic Bivalve with Doubly Uniparental Inheritance (Bivalvia: Unionida).</title>
        <authorList>
            <person name="Smith C.H."/>
        </authorList>
    </citation>
    <scope>NUCLEOTIDE SEQUENCE</scope>
    <source>
        <strain evidence="1">CHS0354</strain>
    </source>
</reference>
<dbReference type="EMBL" id="JAEAOA010000434">
    <property type="protein sequence ID" value="KAK3596644.1"/>
    <property type="molecule type" value="Genomic_DNA"/>
</dbReference>
<reference evidence="1" key="2">
    <citation type="journal article" date="2021" name="Genome Biol. Evol.">
        <title>Developing a high-quality reference genome for a parasitic bivalve with doubly uniparental inheritance (Bivalvia: Unionida).</title>
        <authorList>
            <person name="Smith C.H."/>
        </authorList>
    </citation>
    <scope>NUCLEOTIDE SEQUENCE</scope>
    <source>
        <strain evidence="1">CHS0354</strain>
        <tissue evidence="1">Mantle</tissue>
    </source>
</reference>
<name>A0AAE0SRX4_9BIVA</name>
<keyword evidence="2" id="KW-1185">Reference proteome</keyword>
<proteinExistence type="predicted"/>
<dbReference type="AlphaFoldDB" id="A0AAE0SRX4"/>
<comment type="caution">
    <text evidence="1">The sequence shown here is derived from an EMBL/GenBank/DDBJ whole genome shotgun (WGS) entry which is preliminary data.</text>
</comment>
<reference evidence="1" key="3">
    <citation type="submission" date="2023-05" db="EMBL/GenBank/DDBJ databases">
        <authorList>
            <person name="Smith C.H."/>
        </authorList>
    </citation>
    <scope>NUCLEOTIDE SEQUENCE</scope>
    <source>
        <strain evidence="1">CHS0354</strain>
        <tissue evidence="1">Mantle</tissue>
    </source>
</reference>
<organism evidence="1 2">
    <name type="scientific">Potamilus streckersoni</name>
    <dbReference type="NCBI Taxonomy" id="2493646"/>
    <lineage>
        <taxon>Eukaryota</taxon>
        <taxon>Metazoa</taxon>
        <taxon>Spiralia</taxon>
        <taxon>Lophotrochozoa</taxon>
        <taxon>Mollusca</taxon>
        <taxon>Bivalvia</taxon>
        <taxon>Autobranchia</taxon>
        <taxon>Heteroconchia</taxon>
        <taxon>Palaeoheterodonta</taxon>
        <taxon>Unionida</taxon>
        <taxon>Unionoidea</taxon>
        <taxon>Unionidae</taxon>
        <taxon>Ambleminae</taxon>
        <taxon>Lampsilini</taxon>
        <taxon>Potamilus</taxon>
    </lineage>
</organism>
<evidence type="ECO:0000313" key="1">
    <source>
        <dbReference type="EMBL" id="KAK3596644.1"/>
    </source>
</evidence>
<sequence>MIHGPKTIVYSGNGTSFEIYISRMEIANAEVEWRHHQAMLIVKDRIVAKFGNGEIVDEMKHYENKTNQGTLRNMADGGVMSCKIRVDVWTGRGYVLENMNDRLYWSYTSLYQDGSKMKLPEEYRTYEFFGAEAEPMLRLYLTLRFIQKLEVEDLAIPLVDGSNKRILRVMVLDSLHKIER</sequence>